<gene>
    <name evidence="1" type="ORF">EGH23_25770</name>
</gene>
<proteinExistence type="predicted"/>
<keyword evidence="2" id="KW-1185">Reference proteome</keyword>
<organism evidence="1 2">
    <name type="scientific">Haloarcula nitratireducens</name>
    <dbReference type="NCBI Taxonomy" id="2487749"/>
    <lineage>
        <taxon>Archaea</taxon>
        <taxon>Methanobacteriati</taxon>
        <taxon>Methanobacteriota</taxon>
        <taxon>Stenosarchaea group</taxon>
        <taxon>Halobacteria</taxon>
        <taxon>Halobacteriales</taxon>
        <taxon>Haloarculaceae</taxon>
        <taxon>Haloarcula</taxon>
    </lineage>
</organism>
<name>A0AAW4PLL0_9EURY</name>
<dbReference type="EMBL" id="RKLT01000048">
    <property type="protein sequence ID" value="MBX0298271.1"/>
    <property type="molecule type" value="Genomic_DNA"/>
</dbReference>
<dbReference type="AlphaFoldDB" id="A0AAW4PLL0"/>
<reference evidence="1 2" key="1">
    <citation type="submission" date="2021-06" db="EMBL/GenBank/DDBJ databases">
        <title>Halomicroarcula sp. a new haloarchaeum isolated from saline soil.</title>
        <authorList>
            <person name="Duran-Viseras A."/>
            <person name="Sanchez-Porro C."/>
            <person name="Ventosa A."/>
        </authorList>
    </citation>
    <scope>NUCLEOTIDE SEQUENCE [LARGE SCALE GENOMIC DNA]</scope>
    <source>
        <strain evidence="1 2">F27</strain>
    </source>
</reference>
<dbReference type="Proteomes" id="UP001430455">
    <property type="component" value="Unassembled WGS sequence"/>
</dbReference>
<accession>A0AAW4PLL0</accession>
<sequence length="69" mass="7701">METSGTQSSVPRASDRISYEMAAWRFLIDEHHDPKVGTYLDKEVLFAVHVRDTVGQGADDEADVPPLRS</sequence>
<protein>
    <submittedName>
        <fullName evidence="1">Uncharacterized protein</fullName>
    </submittedName>
</protein>
<dbReference type="RefSeq" id="WP_220582847.1">
    <property type="nucleotide sequence ID" value="NZ_RKLT01000048.1"/>
</dbReference>
<evidence type="ECO:0000313" key="2">
    <source>
        <dbReference type="Proteomes" id="UP001430455"/>
    </source>
</evidence>
<comment type="caution">
    <text evidence="1">The sequence shown here is derived from an EMBL/GenBank/DDBJ whole genome shotgun (WGS) entry which is preliminary data.</text>
</comment>
<evidence type="ECO:0000313" key="1">
    <source>
        <dbReference type="EMBL" id="MBX0298271.1"/>
    </source>
</evidence>